<dbReference type="PANTHER" id="PTHR31048">
    <property type="entry name" value="OS03G0233200 PROTEIN"/>
    <property type="match status" value="1"/>
</dbReference>
<protein>
    <submittedName>
        <fullName evidence="3">Uncharacterized protein</fullName>
    </submittedName>
</protein>
<comment type="caution">
    <text evidence="3">The sequence shown here is derived from an EMBL/GenBank/DDBJ whole genome shotgun (WGS) entry which is preliminary data.</text>
</comment>
<evidence type="ECO:0000256" key="2">
    <source>
        <dbReference type="SAM" id="SignalP"/>
    </source>
</evidence>
<reference evidence="3 4" key="1">
    <citation type="journal article" date="2024" name="Commun. Biol.">
        <title>Comparative genomic analysis of thermophilic fungi reveals convergent evolutionary adaptations and gene losses.</title>
        <authorList>
            <person name="Steindorff A.S."/>
            <person name="Aguilar-Pontes M.V."/>
            <person name="Robinson A.J."/>
            <person name="Andreopoulos B."/>
            <person name="LaButti K."/>
            <person name="Kuo A."/>
            <person name="Mondo S."/>
            <person name="Riley R."/>
            <person name="Otillar R."/>
            <person name="Haridas S."/>
            <person name="Lipzen A."/>
            <person name="Grimwood J."/>
            <person name="Schmutz J."/>
            <person name="Clum A."/>
            <person name="Reid I.D."/>
            <person name="Moisan M.C."/>
            <person name="Butler G."/>
            <person name="Nguyen T.T.M."/>
            <person name="Dewar K."/>
            <person name="Conant G."/>
            <person name="Drula E."/>
            <person name="Henrissat B."/>
            <person name="Hansel C."/>
            <person name="Singer S."/>
            <person name="Hutchinson M.I."/>
            <person name="de Vries R.P."/>
            <person name="Natvig D.O."/>
            <person name="Powell A.J."/>
            <person name="Tsang A."/>
            <person name="Grigoriev I.V."/>
        </authorList>
    </citation>
    <scope>NUCLEOTIDE SEQUENCE [LARGE SCALE GENOMIC DNA]</scope>
    <source>
        <strain evidence="3 4">CBS 620.91</strain>
    </source>
</reference>
<proteinExistence type="predicted"/>
<evidence type="ECO:0000313" key="4">
    <source>
        <dbReference type="Proteomes" id="UP001583172"/>
    </source>
</evidence>
<keyword evidence="2" id="KW-0732">Signal</keyword>
<dbReference type="Proteomes" id="UP001583172">
    <property type="component" value="Unassembled WGS sequence"/>
</dbReference>
<dbReference type="Gene3D" id="2.60.110.10">
    <property type="entry name" value="Thaumatin"/>
    <property type="match status" value="1"/>
</dbReference>
<evidence type="ECO:0000313" key="3">
    <source>
        <dbReference type="EMBL" id="KAL1842775.1"/>
    </source>
</evidence>
<feature type="chain" id="PRO_5045519588" evidence="2">
    <location>
        <begin position="21"/>
        <end position="966"/>
    </location>
</feature>
<dbReference type="PROSITE" id="PS51367">
    <property type="entry name" value="THAUMATIN_2"/>
    <property type="match status" value="1"/>
</dbReference>
<organism evidence="3 4">
    <name type="scientific">Humicola insolens</name>
    <name type="common">Soft-rot fungus</name>
    <dbReference type="NCBI Taxonomy" id="85995"/>
    <lineage>
        <taxon>Eukaryota</taxon>
        <taxon>Fungi</taxon>
        <taxon>Dikarya</taxon>
        <taxon>Ascomycota</taxon>
        <taxon>Pezizomycotina</taxon>
        <taxon>Sordariomycetes</taxon>
        <taxon>Sordariomycetidae</taxon>
        <taxon>Sordariales</taxon>
        <taxon>Chaetomiaceae</taxon>
        <taxon>Mycothermus</taxon>
    </lineage>
</organism>
<dbReference type="SUPFAM" id="SSF49870">
    <property type="entry name" value="Osmotin, thaumatin-like protein"/>
    <property type="match status" value="1"/>
</dbReference>
<feature type="compositionally biased region" description="Low complexity" evidence="1">
    <location>
        <begin position="133"/>
        <end position="161"/>
    </location>
</feature>
<gene>
    <name evidence="3" type="ORF">VTJ49DRAFT_4260</name>
</gene>
<feature type="region of interest" description="Disordered" evidence="1">
    <location>
        <begin position="520"/>
        <end position="596"/>
    </location>
</feature>
<feature type="compositionally biased region" description="Low complexity" evidence="1">
    <location>
        <begin position="520"/>
        <end position="534"/>
    </location>
</feature>
<feature type="compositionally biased region" description="Low complexity" evidence="1">
    <location>
        <begin position="322"/>
        <end position="348"/>
    </location>
</feature>
<dbReference type="Pfam" id="PF00314">
    <property type="entry name" value="Thaumatin"/>
    <property type="match status" value="1"/>
</dbReference>
<feature type="signal peptide" evidence="2">
    <location>
        <begin position="1"/>
        <end position="20"/>
    </location>
</feature>
<dbReference type="EMBL" id="JAZGSY010000033">
    <property type="protein sequence ID" value="KAL1842775.1"/>
    <property type="molecule type" value="Genomic_DNA"/>
</dbReference>
<feature type="compositionally biased region" description="Polar residues" evidence="1">
    <location>
        <begin position="165"/>
        <end position="182"/>
    </location>
</feature>
<keyword evidence="4" id="KW-1185">Reference proteome</keyword>
<feature type="region of interest" description="Disordered" evidence="1">
    <location>
        <begin position="133"/>
        <end position="220"/>
    </location>
</feature>
<feature type="compositionally biased region" description="Low complexity" evidence="1">
    <location>
        <begin position="569"/>
        <end position="596"/>
    </location>
</feature>
<sequence length="966" mass="100731">MTLATVPFLCFLLVISPAAARPCAHRSRYSSRPTSVTPVSNTLPLFKTANGDPYDANSFDFWNPTTQSTTTPSLPGSSIGATVDAQTSVTLIGETSPPFNTTTGYPTYLNSFNSFTVTSFSSWGPTTSGTVTVTISSPSTNGTDDTQTDTTPVSDDSPPFDATNEDPTTSSNPGSWNPTSPGSTTVTLSATSTSPTADTQTFVTPVSGTPPSFSTTTTEHPEDLTFWHPASVTPVSDTPPSFSTTPTGDPEDFISWNPTPSDTTAITPVSHIPPSFNTTTTEDPKDLTSWRPASVMPASDVPPSFGTTTTRDHNDLTSWNSATLDPATTPDSTTDTLSTLSTSPTTDTQTSVTLVSNIPPPFSITAGDPKDISWNPTTLDTTAVTFSASDSTTITPYTPDLTTVTLSTTVTLTTTVTFSTPGTIASADTSTSVMLASHSPPPVSDSHPPFNATNEDPGDLTSWNLTTGGLTTVTFSGPGTSTANVQTSVTVVSDILPSFSVTNEDPIDISSWNPTTLDTTAITPSASSTPNSTSVTLSAPSTSVMADAQTSTTPDTPPPLNATNEDTIDTTSSDPSTSDTTPATLSSPSTSATVATSTTESLLPNYDTPVQLKVSNACGESIWPGILTQSGISPGTSGFELTPGASKVMFVSDNWAGRIWGRTNCSFNEDGTGPSTSAGVNGYGAACLTGDCGGRLDCQLAGQVPTTLAEFNLRGGANHDQTFYDISLVDGYNLPLAIVYHPDANTVWIPPSLTNAACIASSAFLTSVSEADQGSLYSHDQTYPMPYELDETAASLSTWCPFSLLKLPQPLSASPENYPPDDAENRPAFQPCLSPCSATGSPADCCTGDYNSPDICRPSDYSRRAKHACPDAYSFAYDDHASTFVVPSIVGGVGNGAGWEVVFCPRGRSTDILGTFGKELGIVGARGTLSPEVLERLRDRGFVEAAVARAREGILMSGTEMVLESS</sequence>
<evidence type="ECO:0000256" key="1">
    <source>
        <dbReference type="SAM" id="MobiDB-lite"/>
    </source>
</evidence>
<feature type="compositionally biased region" description="Low complexity" evidence="1">
    <location>
        <begin position="183"/>
        <end position="218"/>
    </location>
</feature>
<feature type="compositionally biased region" description="Polar residues" evidence="1">
    <location>
        <begin position="535"/>
        <end position="554"/>
    </location>
</feature>
<name>A0ABR3VLK5_HUMIN</name>
<accession>A0ABR3VLK5</accession>
<dbReference type="InterPro" id="IPR037176">
    <property type="entry name" value="Osmotin/thaumatin-like_sf"/>
</dbReference>
<feature type="region of interest" description="Disordered" evidence="1">
    <location>
        <begin position="266"/>
        <end position="348"/>
    </location>
</feature>
<dbReference type="InterPro" id="IPR001938">
    <property type="entry name" value="Thaumatin"/>
</dbReference>
<dbReference type="SMART" id="SM00205">
    <property type="entry name" value="THN"/>
    <property type="match status" value="1"/>
</dbReference>